<dbReference type="EMBL" id="AP024849">
    <property type="protein sequence ID" value="BCZ48681.1"/>
    <property type="molecule type" value="Genomic_DNA"/>
</dbReference>
<reference evidence="8" key="1">
    <citation type="submission" date="2021-07" db="EMBL/GenBank/DDBJ databases">
        <title>Complete genome sequencing of a Clostridium isolate.</title>
        <authorList>
            <person name="Ueki A."/>
            <person name="Tonouchi A."/>
        </authorList>
    </citation>
    <scope>NUCLEOTIDE SEQUENCE [LARGE SCALE GENOMIC DNA]</scope>
    <source>
        <strain evidence="8">C5S11</strain>
    </source>
</reference>
<evidence type="ECO:0000313" key="7">
    <source>
        <dbReference type="EMBL" id="BCZ48681.1"/>
    </source>
</evidence>
<protein>
    <recommendedName>
        <fullName evidence="6">ABC-2 type transporter transmembrane domain-containing protein</fullName>
    </recommendedName>
</protein>
<evidence type="ECO:0000256" key="5">
    <source>
        <dbReference type="SAM" id="Phobius"/>
    </source>
</evidence>
<keyword evidence="2 5" id="KW-0812">Transmembrane</keyword>
<dbReference type="Proteomes" id="UP000824633">
    <property type="component" value="Chromosome"/>
</dbReference>
<feature type="transmembrane region" description="Helical" evidence="5">
    <location>
        <begin position="21"/>
        <end position="42"/>
    </location>
</feature>
<evidence type="ECO:0000313" key="8">
    <source>
        <dbReference type="Proteomes" id="UP000824633"/>
    </source>
</evidence>
<evidence type="ECO:0000256" key="4">
    <source>
        <dbReference type="ARBA" id="ARBA00023136"/>
    </source>
</evidence>
<feature type="transmembrane region" description="Helical" evidence="5">
    <location>
        <begin position="191"/>
        <end position="216"/>
    </location>
</feature>
<feature type="transmembrane region" description="Helical" evidence="5">
    <location>
        <begin position="313"/>
        <end position="333"/>
    </location>
</feature>
<name>A0ABN6J2W1_9CLOT</name>
<accession>A0ABN6J2W1</accession>
<feature type="domain" description="ABC-2 type transporter transmembrane" evidence="6">
    <location>
        <begin position="21"/>
        <end position="330"/>
    </location>
</feature>
<evidence type="ECO:0000256" key="2">
    <source>
        <dbReference type="ARBA" id="ARBA00022692"/>
    </source>
</evidence>
<keyword evidence="8" id="KW-1185">Reference proteome</keyword>
<dbReference type="Pfam" id="PF12698">
    <property type="entry name" value="ABC2_membrane_3"/>
    <property type="match status" value="1"/>
</dbReference>
<proteinExistence type="predicted"/>
<feature type="transmembrane region" description="Helical" evidence="5">
    <location>
        <begin position="228"/>
        <end position="250"/>
    </location>
</feature>
<dbReference type="PANTHER" id="PTHR43027:SF1">
    <property type="entry name" value="DOXORUBICIN RESISTANCE ABC TRANSPORTER PERMEASE PROTEIN DRRC-RELATED"/>
    <property type="match status" value="1"/>
</dbReference>
<dbReference type="RefSeq" id="WP_224034929.1">
    <property type="nucleotide sequence ID" value="NZ_AP024849.1"/>
</dbReference>
<evidence type="ECO:0000256" key="1">
    <source>
        <dbReference type="ARBA" id="ARBA00004141"/>
    </source>
</evidence>
<feature type="transmembrane region" description="Helical" evidence="5">
    <location>
        <begin position="151"/>
        <end position="170"/>
    </location>
</feature>
<evidence type="ECO:0000256" key="3">
    <source>
        <dbReference type="ARBA" id="ARBA00022989"/>
    </source>
</evidence>
<organism evidence="7 8">
    <name type="scientific">Clostridium gelidum</name>
    <dbReference type="NCBI Taxonomy" id="704125"/>
    <lineage>
        <taxon>Bacteria</taxon>
        <taxon>Bacillati</taxon>
        <taxon>Bacillota</taxon>
        <taxon>Clostridia</taxon>
        <taxon>Eubacteriales</taxon>
        <taxon>Clostridiaceae</taxon>
        <taxon>Clostridium</taxon>
    </lineage>
</organism>
<sequence>MSIYLIVKNEIKRSMKNKKKLIITLIVPAIAVVLAICINSIMKPSLSLGIIDKDNSEIGANFEEKVGTIDGIKISQAKEDTINTDLIMAKYVATIEFNKNNQIKLHCLDNELKDTIQEIVDNFIITKEVIGLEGMLIKMEKESMTVAQRSVGFILLTLIVTCVFTSCNLIKDKEEGTLKRYVLTPNAPSAYILGNFIFNFLMTLLQIIISTLIIGILKLDIHINLWQFLLIEIIIAFIASSIATLMVSLVDTELKASLIASSFGLIISLLGGSFLPLEKMPNGIKLLSDFSITKWIIVFTKSLESKLYILQDIIPIIIIVLMSITFISTSLVLGKRKFV</sequence>
<comment type="subcellular location">
    <subcellularLocation>
        <location evidence="1">Membrane</location>
        <topology evidence="1">Multi-pass membrane protein</topology>
    </subcellularLocation>
</comment>
<dbReference type="InterPro" id="IPR052902">
    <property type="entry name" value="ABC-2_transporter"/>
</dbReference>
<keyword evidence="3 5" id="KW-1133">Transmembrane helix</keyword>
<dbReference type="InterPro" id="IPR013525">
    <property type="entry name" value="ABC2_TM"/>
</dbReference>
<feature type="transmembrane region" description="Helical" evidence="5">
    <location>
        <begin position="257"/>
        <end position="277"/>
    </location>
</feature>
<gene>
    <name evidence="7" type="ORF">psyc5s11_47480</name>
</gene>
<keyword evidence="4 5" id="KW-0472">Membrane</keyword>
<dbReference type="PANTHER" id="PTHR43027">
    <property type="entry name" value="DOXORUBICIN RESISTANCE ABC TRANSPORTER PERMEASE PROTEIN DRRC-RELATED"/>
    <property type="match status" value="1"/>
</dbReference>
<evidence type="ECO:0000259" key="6">
    <source>
        <dbReference type="Pfam" id="PF12698"/>
    </source>
</evidence>